<gene>
    <name evidence="3" type="ORF">NESM_000906800</name>
</gene>
<feature type="chain" id="PRO_5043485913" evidence="2">
    <location>
        <begin position="28"/>
        <end position="73"/>
    </location>
</feature>
<dbReference type="Proteomes" id="UP001430356">
    <property type="component" value="Unassembled WGS sequence"/>
</dbReference>
<evidence type="ECO:0000256" key="2">
    <source>
        <dbReference type="SAM" id="SignalP"/>
    </source>
</evidence>
<name>A0AAW0F2A5_9TRYP</name>
<comment type="caution">
    <text evidence="3">The sequence shown here is derived from an EMBL/GenBank/DDBJ whole genome shotgun (WGS) entry which is preliminary data.</text>
</comment>
<evidence type="ECO:0000313" key="3">
    <source>
        <dbReference type="EMBL" id="KAK7199340.1"/>
    </source>
</evidence>
<organism evidence="3 4">
    <name type="scientific">Novymonas esmeraldas</name>
    <dbReference type="NCBI Taxonomy" id="1808958"/>
    <lineage>
        <taxon>Eukaryota</taxon>
        <taxon>Discoba</taxon>
        <taxon>Euglenozoa</taxon>
        <taxon>Kinetoplastea</taxon>
        <taxon>Metakinetoplastina</taxon>
        <taxon>Trypanosomatida</taxon>
        <taxon>Trypanosomatidae</taxon>
        <taxon>Novymonas</taxon>
    </lineage>
</organism>
<feature type="compositionally biased region" description="Low complexity" evidence="1">
    <location>
        <begin position="50"/>
        <end position="73"/>
    </location>
</feature>
<feature type="signal peptide" evidence="2">
    <location>
        <begin position="1"/>
        <end position="27"/>
    </location>
</feature>
<evidence type="ECO:0000256" key="1">
    <source>
        <dbReference type="SAM" id="MobiDB-lite"/>
    </source>
</evidence>
<feature type="region of interest" description="Disordered" evidence="1">
    <location>
        <begin position="31"/>
        <end position="73"/>
    </location>
</feature>
<proteinExistence type="predicted"/>
<accession>A0AAW0F2A5</accession>
<protein>
    <submittedName>
        <fullName evidence="3">Uncharacterized protein</fullName>
    </submittedName>
</protein>
<keyword evidence="2" id="KW-0732">Signal</keyword>
<keyword evidence="4" id="KW-1185">Reference proteome</keyword>
<evidence type="ECO:0000313" key="4">
    <source>
        <dbReference type="Proteomes" id="UP001430356"/>
    </source>
</evidence>
<reference evidence="3 4" key="1">
    <citation type="journal article" date="2021" name="MBio">
        <title>A New Model Trypanosomatid, Novymonas esmeraldas: Genomic Perception of Its 'Candidatus Pandoraea novymonadis' Endosymbiont.</title>
        <authorList>
            <person name="Zakharova A."/>
            <person name="Saura A."/>
            <person name="Butenko A."/>
            <person name="Podesvova L."/>
            <person name="Warmusova S."/>
            <person name="Kostygov A.Y."/>
            <person name="Nenarokova A."/>
            <person name="Lukes J."/>
            <person name="Opperdoes F.R."/>
            <person name="Yurchenko V."/>
        </authorList>
    </citation>
    <scope>NUCLEOTIDE SEQUENCE [LARGE SCALE GENOMIC DNA]</scope>
    <source>
        <strain evidence="3 4">E262AT.01</strain>
    </source>
</reference>
<dbReference type="AlphaFoldDB" id="A0AAW0F2A5"/>
<dbReference type="EMBL" id="JAECZO010000301">
    <property type="protein sequence ID" value="KAK7199340.1"/>
    <property type="molecule type" value="Genomic_DNA"/>
</dbReference>
<sequence length="73" mass="7204">MVCPFAIAVRVGLAAFVCKMLYDAIVAHQQDTASSKRIDGDGAAAPPTPTTETKTTATATTAAPAPAAAAAAS</sequence>